<keyword evidence="2" id="KW-0560">Oxidoreductase</keyword>
<dbReference type="RefSeq" id="WP_091416550.1">
    <property type="nucleotide sequence ID" value="NZ_FMCQ01000002.1"/>
</dbReference>
<feature type="domain" description="ABM" evidence="1">
    <location>
        <begin position="8"/>
        <end position="77"/>
    </location>
</feature>
<evidence type="ECO:0000313" key="5">
    <source>
        <dbReference type="Proteomes" id="UP000669887"/>
    </source>
</evidence>
<organism evidence="2 5">
    <name type="scientific">Micromonospora tulbaghiae</name>
    <dbReference type="NCBI Taxonomy" id="479978"/>
    <lineage>
        <taxon>Bacteria</taxon>
        <taxon>Bacillati</taxon>
        <taxon>Actinomycetota</taxon>
        <taxon>Actinomycetes</taxon>
        <taxon>Micromonosporales</taxon>
        <taxon>Micromonosporaceae</taxon>
        <taxon>Micromonospora</taxon>
    </lineage>
</organism>
<name>A0AAW4JK11_9ACTN</name>
<protein>
    <submittedName>
        <fullName evidence="2">Antibiotic biosynthesis monooxygenase</fullName>
    </submittedName>
    <submittedName>
        <fullName evidence="3">Quinol monooxygenase YgiN</fullName>
    </submittedName>
</protein>
<dbReference type="GeneID" id="93468941"/>
<dbReference type="EMBL" id="JAGFVQ010000003">
    <property type="protein sequence ID" value="MBO4139126.1"/>
    <property type="molecule type" value="Genomic_DNA"/>
</dbReference>
<evidence type="ECO:0000313" key="3">
    <source>
        <dbReference type="EMBL" id="SCE73804.1"/>
    </source>
</evidence>
<dbReference type="Proteomes" id="UP000199405">
    <property type="component" value="Unassembled WGS sequence"/>
</dbReference>
<dbReference type="AlphaFoldDB" id="A0AAW4JK11"/>
<accession>A0AAW4JK11</accession>
<reference evidence="2" key="2">
    <citation type="submission" date="2021-03" db="EMBL/GenBank/DDBJ databases">
        <title>X isolated from Micromonospora tulbaghiae.</title>
        <authorList>
            <person name="Stennett H.L."/>
        </authorList>
    </citation>
    <scope>NUCLEOTIDE SEQUENCE</scope>
    <source>
        <strain evidence="2">28M1-20</strain>
    </source>
</reference>
<gene>
    <name evidence="3" type="ORF">GA0070562_2152</name>
    <name evidence="2" type="ORF">J5U46_03010</name>
</gene>
<comment type="caution">
    <text evidence="2">The sequence shown here is derived from an EMBL/GenBank/DDBJ whole genome shotgun (WGS) entry which is preliminary data.</text>
</comment>
<sequence length="101" mass="10733">MTVRHGFHATMTARPGRADDLVGLLLGAPSLPHPDCLVFLVSRSASDPDVVHVVEGWTSAEAHRRFFAGAEAQDLVARLQPLLAGESAYTDAVPVGGKARF</sequence>
<evidence type="ECO:0000313" key="4">
    <source>
        <dbReference type="Proteomes" id="UP000199405"/>
    </source>
</evidence>
<dbReference type="InterPro" id="IPR007138">
    <property type="entry name" value="ABM_dom"/>
</dbReference>
<evidence type="ECO:0000313" key="2">
    <source>
        <dbReference type="EMBL" id="MBO4139126.1"/>
    </source>
</evidence>
<dbReference type="EMBL" id="FMCQ01000002">
    <property type="protein sequence ID" value="SCE73804.1"/>
    <property type="molecule type" value="Genomic_DNA"/>
</dbReference>
<proteinExistence type="predicted"/>
<dbReference type="Pfam" id="PF03992">
    <property type="entry name" value="ABM"/>
    <property type="match status" value="1"/>
</dbReference>
<reference evidence="3 4" key="1">
    <citation type="submission" date="2016-06" db="EMBL/GenBank/DDBJ databases">
        <authorList>
            <person name="Varghese N."/>
            <person name="Submissions Spin"/>
        </authorList>
    </citation>
    <scope>NUCLEOTIDE SEQUENCE [LARGE SCALE GENOMIC DNA]</scope>
    <source>
        <strain evidence="3 4">DSM 45142</strain>
    </source>
</reference>
<evidence type="ECO:0000259" key="1">
    <source>
        <dbReference type="Pfam" id="PF03992"/>
    </source>
</evidence>
<dbReference type="Proteomes" id="UP000669887">
    <property type="component" value="Unassembled WGS sequence"/>
</dbReference>
<dbReference type="GO" id="GO:0004497">
    <property type="term" value="F:monooxygenase activity"/>
    <property type="evidence" value="ECO:0007669"/>
    <property type="project" value="UniProtKB-KW"/>
</dbReference>
<keyword evidence="4" id="KW-1185">Reference proteome</keyword>
<dbReference type="InterPro" id="IPR011008">
    <property type="entry name" value="Dimeric_a/b-barrel"/>
</dbReference>
<dbReference type="SUPFAM" id="SSF54909">
    <property type="entry name" value="Dimeric alpha+beta barrel"/>
    <property type="match status" value="1"/>
</dbReference>
<dbReference type="Gene3D" id="3.30.70.100">
    <property type="match status" value="1"/>
</dbReference>
<keyword evidence="2" id="KW-0503">Monooxygenase</keyword>